<sequence length="224" mass="24351">MANRQSAAAASEVPTRPPLRPADTDLVQSKYVNMLLALDAVPRLHNLLASFFTWILLAGFVVLPGTFSSLEQIQTASGPVGRVVNAIQHVSLFVIAYTCCVIGAGGMGWLWWRWRGNYIWLLNKIFVPGAMNGLAGVLSTIASVFGAQHGHFTASSITTMSVTGGTTVVCGSLAAFYNFWRLERVKRQHEQEVGIQTAGKHGEGWLETAKQAARQPQPPERGLF</sequence>
<dbReference type="EMBL" id="MU275851">
    <property type="protein sequence ID" value="KAI0051560.1"/>
    <property type="molecule type" value="Genomic_DNA"/>
</dbReference>
<reference evidence="1" key="1">
    <citation type="submission" date="2021-02" db="EMBL/GenBank/DDBJ databases">
        <authorList>
            <consortium name="DOE Joint Genome Institute"/>
            <person name="Ahrendt S."/>
            <person name="Looney B.P."/>
            <person name="Miyauchi S."/>
            <person name="Morin E."/>
            <person name="Drula E."/>
            <person name="Courty P.E."/>
            <person name="Chicoki N."/>
            <person name="Fauchery L."/>
            <person name="Kohler A."/>
            <person name="Kuo A."/>
            <person name="Labutti K."/>
            <person name="Pangilinan J."/>
            <person name="Lipzen A."/>
            <person name="Riley R."/>
            <person name="Andreopoulos W."/>
            <person name="He G."/>
            <person name="Johnson J."/>
            <person name="Barry K.W."/>
            <person name="Grigoriev I.V."/>
            <person name="Nagy L."/>
            <person name="Hibbett D."/>
            <person name="Henrissat B."/>
            <person name="Matheny P.B."/>
            <person name="Labbe J."/>
            <person name="Martin F."/>
        </authorList>
    </citation>
    <scope>NUCLEOTIDE SEQUENCE</scope>
    <source>
        <strain evidence="1">FP105234-sp</strain>
    </source>
</reference>
<gene>
    <name evidence="1" type="ORF">FA95DRAFT_1569853</name>
</gene>
<name>A0ACB8S5B8_9AGAM</name>
<accession>A0ACB8S5B8</accession>
<reference evidence="1" key="2">
    <citation type="journal article" date="2022" name="New Phytol.">
        <title>Evolutionary transition to the ectomycorrhizal habit in the genomes of a hyperdiverse lineage of mushroom-forming fungi.</title>
        <authorList>
            <person name="Looney B."/>
            <person name="Miyauchi S."/>
            <person name="Morin E."/>
            <person name="Drula E."/>
            <person name="Courty P.E."/>
            <person name="Kohler A."/>
            <person name="Kuo A."/>
            <person name="LaButti K."/>
            <person name="Pangilinan J."/>
            <person name="Lipzen A."/>
            <person name="Riley R."/>
            <person name="Andreopoulos W."/>
            <person name="He G."/>
            <person name="Johnson J."/>
            <person name="Nolan M."/>
            <person name="Tritt A."/>
            <person name="Barry K.W."/>
            <person name="Grigoriev I.V."/>
            <person name="Nagy L.G."/>
            <person name="Hibbett D."/>
            <person name="Henrissat B."/>
            <person name="Matheny P.B."/>
            <person name="Labbe J."/>
            <person name="Martin F.M."/>
        </authorList>
    </citation>
    <scope>NUCLEOTIDE SEQUENCE</scope>
    <source>
        <strain evidence="1">FP105234-sp</strain>
    </source>
</reference>
<protein>
    <submittedName>
        <fullName evidence="1">Uncharacterized protein</fullName>
    </submittedName>
</protein>
<evidence type="ECO:0000313" key="1">
    <source>
        <dbReference type="EMBL" id="KAI0051560.1"/>
    </source>
</evidence>
<evidence type="ECO:0000313" key="2">
    <source>
        <dbReference type="Proteomes" id="UP000814033"/>
    </source>
</evidence>
<proteinExistence type="predicted"/>
<organism evidence="1 2">
    <name type="scientific">Auriscalpium vulgare</name>
    <dbReference type="NCBI Taxonomy" id="40419"/>
    <lineage>
        <taxon>Eukaryota</taxon>
        <taxon>Fungi</taxon>
        <taxon>Dikarya</taxon>
        <taxon>Basidiomycota</taxon>
        <taxon>Agaricomycotina</taxon>
        <taxon>Agaricomycetes</taxon>
        <taxon>Russulales</taxon>
        <taxon>Auriscalpiaceae</taxon>
        <taxon>Auriscalpium</taxon>
    </lineage>
</organism>
<dbReference type="Proteomes" id="UP000814033">
    <property type="component" value="Unassembled WGS sequence"/>
</dbReference>
<comment type="caution">
    <text evidence="1">The sequence shown here is derived from an EMBL/GenBank/DDBJ whole genome shotgun (WGS) entry which is preliminary data.</text>
</comment>
<keyword evidence="2" id="KW-1185">Reference proteome</keyword>